<accession>A0A1B5Z8I1</accession>
<feature type="domain" description="Retrotransposon gag" evidence="10">
    <location>
        <begin position="106"/>
        <end position="178"/>
    </location>
</feature>
<dbReference type="GO" id="GO:0008233">
    <property type="term" value="F:peptidase activity"/>
    <property type="evidence" value="ECO:0007669"/>
    <property type="project" value="UniProtKB-KW"/>
</dbReference>
<keyword evidence="1" id="KW-0645">Protease</keyword>
<feature type="region of interest" description="Disordered" evidence="8">
    <location>
        <begin position="180"/>
        <end position="212"/>
    </location>
</feature>
<dbReference type="GO" id="GO:0003964">
    <property type="term" value="F:RNA-directed DNA polymerase activity"/>
    <property type="evidence" value="ECO:0007669"/>
    <property type="project" value="UniProtKB-KW"/>
</dbReference>
<dbReference type="CDD" id="cd00303">
    <property type="entry name" value="retropepsin_like"/>
    <property type="match status" value="1"/>
</dbReference>
<keyword evidence="4" id="KW-0540">Nuclease</keyword>
<evidence type="ECO:0000256" key="5">
    <source>
        <dbReference type="ARBA" id="ARBA00022759"/>
    </source>
</evidence>
<dbReference type="InterPro" id="IPR043128">
    <property type="entry name" value="Rev_trsase/Diguanyl_cyclase"/>
</dbReference>
<keyword evidence="5" id="KW-0255">Endonuclease</keyword>
<dbReference type="InterPro" id="IPR000477">
    <property type="entry name" value="RT_dom"/>
</dbReference>
<dbReference type="Pfam" id="PF00078">
    <property type="entry name" value="RVT_1"/>
    <property type="match status" value="1"/>
</dbReference>
<dbReference type="Pfam" id="PF03732">
    <property type="entry name" value="Retrotrans_gag"/>
    <property type="match status" value="1"/>
</dbReference>
<evidence type="ECO:0000256" key="7">
    <source>
        <dbReference type="ARBA" id="ARBA00022918"/>
    </source>
</evidence>
<evidence type="ECO:0000256" key="3">
    <source>
        <dbReference type="ARBA" id="ARBA00022695"/>
    </source>
</evidence>
<feature type="compositionally biased region" description="Gly residues" evidence="8">
    <location>
        <begin position="200"/>
        <end position="211"/>
    </location>
</feature>
<dbReference type="PANTHER" id="PTHR24559">
    <property type="entry name" value="TRANSPOSON TY3-I GAG-POL POLYPROTEIN"/>
    <property type="match status" value="1"/>
</dbReference>
<dbReference type="Gene3D" id="2.40.70.10">
    <property type="entry name" value="Acid Proteases"/>
    <property type="match status" value="1"/>
</dbReference>
<comment type="caution">
    <text evidence="11">The sequence shown here is derived from an EMBL/GenBank/DDBJ whole genome shotgun (WGS) entry which is preliminary data.</text>
</comment>
<name>A0A1B5Z8I1_TRISU</name>
<feature type="compositionally biased region" description="Basic and acidic residues" evidence="8">
    <location>
        <begin position="189"/>
        <end position="198"/>
    </location>
</feature>
<dbReference type="InterPro" id="IPR053134">
    <property type="entry name" value="RNA-dir_DNA_polymerase"/>
</dbReference>
<evidence type="ECO:0000256" key="1">
    <source>
        <dbReference type="ARBA" id="ARBA00022670"/>
    </source>
</evidence>
<sequence length="550" mass="62749">MQHVGNGVLIAHGLKRRVNPSFGGQSDRTRRENHNFGGEESSHHNESVGPKKKNSELHDEAWDEFRLSVKKVELPMFNGDDPAGWIARAEVYFNVHNTGQEIKVNLAQLCMDGPTIHFFKGLLEENETLTWEDLKDAFLERYGGVSDGNVFEQLSALQQEGTVEEYIEDFGEVVTQHEGRNGDGVMVRNSKDNRDRFHGGNVGGKSIGGPRGMFSVGHNRTHTTNTRNWHDRNVRNLSSQEIADRLQKGLCFKCGGPYHPRHQCPDKNLCVMVLEDDFEDENEIRVLNDKDVEMGVEELQLNVARDGGDDTGVDTPARHIRLGDGHVAPTLGECHGVIIFVQGVKWEIDVVLFELGGYDVVLGMEWLAQIACTYIDWAEKKMCFDYQGEWIEIRGIRTRECTPLQNYVDENHFVQLHCDVQPVNDELLDELHGAQYFSKIDLKSGYHQVRMRQEDIHKTTFRTHEGHYEFLVMPFGLMNAPSTFQALMNKVFKPMLRRKFIRDYGKIARPLTNLTKKEGFKWGVKEQVAFEELKHKVTSAPVLALPDFTK</sequence>
<protein>
    <recommendedName>
        <fullName evidence="13">Reverse transcriptase domain-containing protein</fullName>
    </recommendedName>
</protein>
<dbReference type="GO" id="GO:0004519">
    <property type="term" value="F:endonuclease activity"/>
    <property type="evidence" value="ECO:0007669"/>
    <property type="project" value="UniProtKB-KW"/>
</dbReference>
<dbReference type="Gene3D" id="3.30.70.270">
    <property type="match status" value="1"/>
</dbReference>
<dbReference type="Pfam" id="PF08284">
    <property type="entry name" value="RVP_2"/>
    <property type="match status" value="1"/>
</dbReference>
<evidence type="ECO:0000313" key="11">
    <source>
        <dbReference type="EMBL" id="GAU10413.1"/>
    </source>
</evidence>
<dbReference type="InterPro" id="IPR005162">
    <property type="entry name" value="Retrotrans_gag_dom"/>
</dbReference>
<keyword evidence="2" id="KW-0808">Transferase</keyword>
<dbReference type="OrthoDB" id="2431547at2759"/>
<keyword evidence="3" id="KW-0548">Nucleotidyltransferase</keyword>
<reference evidence="12" key="1">
    <citation type="journal article" date="2017" name="Front. Plant Sci.">
        <title>Climate Clever Clovers: New Paradigm to Reduce the Environmental Footprint of Ruminants by Breeding Low Methanogenic Forages Utilizing Haplotype Variation.</title>
        <authorList>
            <person name="Kaur P."/>
            <person name="Appels R."/>
            <person name="Bayer P.E."/>
            <person name="Keeble-Gagnere G."/>
            <person name="Wang J."/>
            <person name="Hirakawa H."/>
            <person name="Shirasawa K."/>
            <person name="Vercoe P."/>
            <person name="Stefanova K."/>
            <person name="Durmic Z."/>
            <person name="Nichols P."/>
            <person name="Revell C."/>
            <person name="Isobe S.N."/>
            <person name="Edwards D."/>
            <person name="Erskine W."/>
        </authorList>
    </citation>
    <scope>NUCLEOTIDE SEQUENCE [LARGE SCALE GENOMIC DNA]</scope>
    <source>
        <strain evidence="12">cv. Daliak</strain>
    </source>
</reference>
<keyword evidence="6" id="KW-0378">Hydrolase</keyword>
<dbReference type="SUPFAM" id="SSF56672">
    <property type="entry name" value="DNA/RNA polymerases"/>
    <property type="match status" value="1"/>
</dbReference>
<evidence type="ECO:0000256" key="2">
    <source>
        <dbReference type="ARBA" id="ARBA00022679"/>
    </source>
</evidence>
<evidence type="ECO:0008006" key="13">
    <source>
        <dbReference type="Google" id="ProtNLM"/>
    </source>
</evidence>
<proteinExistence type="predicted"/>
<organism evidence="11 12">
    <name type="scientific">Trifolium subterraneum</name>
    <name type="common">Subterranean clover</name>
    <dbReference type="NCBI Taxonomy" id="3900"/>
    <lineage>
        <taxon>Eukaryota</taxon>
        <taxon>Viridiplantae</taxon>
        <taxon>Streptophyta</taxon>
        <taxon>Embryophyta</taxon>
        <taxon>Tracheophyta</taxon>
        <taxon>Spermatophyta</taxon>
        <taxon>Magnoliopsida</taxon>
        <taxon>eudicotyledons</taxon>
        <taxon>Gunneridae</taxon>
        <taxon>Pentapetalae</taxon>
        <taxon>rosids</taxon>
        <taxon>fabids</taxon>
        <taxon>Fabales</taxon>
        <taxon>Fabaceae</taxon>
        <taxon>Papilionoideae</taxon>
        <taxon>50 kb inversion clade</taxon>
        <taxon>NPAAA clade</taxon>
        <taxon>Hologalegina</taxon>
        <taxon>IRL clade</taxon>
        <taxon>Trifolieae</taxon>
        <taxon>Trifolium</taxon>
    </lineage>
</organism>
<evidence type="ECO:0000256" key="8">
    <source>
        <dbReference type="SAM" id="MobiDB-lite"/>
    </source>
</evidence>
<gene>
    <name evidence="11" type="ORF">TSUD_417780</name>
</gene>
<dbReference type="EMBL" id="BCLP01041891">
    <property type="protein sequence ID" value="GAU10413.1"/>
    <property type="molecule type" value="Genomic_DNA"/>
</dbReference>
<dbReference type="Gene3D" id="3.10.10.10">
    <property type="entry name" value="HIV Type 1 Reverse Transcriptase, subunit A, domain 1"/>
    <property type="match status" value="1"/>
</dbReference>
<keyword evidence="12" id="KW-1185">Reference proteome</keyword>
<feature type="region of interest" description="Disordered" evidence="8">
    <location>
        <begin position="18"/>
        <end position="56"/>
    </location>
</feature>
<evidence type="ECO:0000256" key="6">
    <source>
        <dbReference type="ARBA" id="ARBA00022801"/>
    </source>
</evidence>
<dbReference type="PANTHER" id="PTHR24559:SF450">
    <property type="entry name" value="RNA-DIRECTED DNA POLYMERASE HOMOLOG"/>
    <property type="match status" value="1"/>
</dbReference>
<feature type="domain" description="Reverse transcriptase" evidence="9">
    <location>
        <begin position="415"/>
        <end position="498"/>
    </location>
</feature>
<evidence type="ECO:0000313" key="12">
    <source>
        <dbReference type="Proteomes" id="UP000242715"/>
    </source>
</evidence>
<dbReference type="FunFam" id="3.10.10.10:FF:000007">
    <property type="entry name" value="Retrovirus-related Pol polyprotein from transposon 17.6-like Protein"/>
    <property type="match status" value="1"/>
</dbReference>
<evidence type="ECO:0000256" key="4">
    <source>
        <dbReference type="ARBA" id="ARBA00022722"/>
    </source>
</evidence>
<dbReference type="InterPro" id="IPR043502">
    <property type="entry name" value="DNA/RNA_pol_sf"/>
</dbReference>
<dbReference type="AlphaFoldDB" id="A0A1B5Z8I1"/>
<dbReference type="InterPro" id="IPR021109">
    <property type="entry name" value="Peptidase_aspartic_dom_sf"/>
</dbReference>
<evidence type="ECO:0000259" key="10">
    <source>
        <dbReference type="Pfam" id="PF03732"/>
    </source>
</evidence>
<keyword evidence="7" id="KW-0695">RNA-directed DNA polymerase</keyword>
<dbReference type="GO" id="GO:0006508">
    <property type="term" value="P:proteolysis"/>
    <property type="evidence" value="ECO:0007669"/>
    <property type="project" value="UniProtKB-KW"/>
</dbReference>
<evidence type="ECO:0000259" key="9">
    <source>
        <dbReference type="Pfam" id="PF00078"/>
    </source>
</evidence>
<dbReference type="CDD" id="cd01647">
    <property type="entry name" value="RT_LTR"/>
    <property type="match status" value="1"/>
</dbReference>
<dbReference type="Proteomes" id="UP000242715">
    <property type="component" value="Unassembled WGS sequence"/>
</dbReference>